<dbReference type="AlphaFoldDB" id="A0A919CP89"/>
<name>A0A919CP89_9PROT</name>
<dbReference type="RefSeq" id="WP_189989126.1">
    <property type="nucleotide sequence ID" value="NZ_BMZS01000004.1"/>
</dbReference>
<evidence type="ECO:0000313" key="2">
    <source>
        <dbReference type="Proteomes" id="UP000630353"/>
    </source>
</evidence>
<organism evidence="1 2">
    <name type="scientific">Thalassobaculum fulvum</name>
    <dbReference type="NCBI Taxonomy" id="1633335"/>
    <lineage>
        <taxon>Bacteria</taxon>
        <taxon>Pseudomonadati</taxon>
        <taxon>Pseudomonadota</taxon>
        <taxon>Alphaproteobacteria</taxon>
        <taxon>Rhodospirillales</taxon>
        <taxon>Thalassobaculaceae</taxon>
        <taxon>Thalassobaculum</taxon>
    </lineage>
</organism>
<accession>A0A919CP89</accession>
<sequence>MHSVGDVRHLEAGELDVVQGPAAVPAAGALGGRTVLVLVGLTGAGKTTTAQHLAARMPLAAVLPDRRALTDRVILPSMTGGAAAVTDRVERFRLTAAFKERHPGGMGEVLSWLRLPADLPAGAILFDGLRGEAEVTAAAALANGRFLVLDCPPAHRLWRLCGRNDPFDQASATTAVDASAHGTDAIREALRGEGFDALVGAADFARLVRTLVDRAVGPEAVARSAAIIVEESHHYDPDEARAALLRLAPDRTLVLDTAKLDPETVARAAADWLAGE</sequence>
<dbReference type="EMBL" id="BMZS01000004">
    <property type="protein sequence ID" value="GHD49125.1"/>
    <property type="molecule type" value="Genomic_DNA"/>
</dbReference>
<dbReference type="SUPFAM" id="SSF52540">
    <property type="entry name" value="P-loop containing nucleoside triphosphate hydrolases"/>
    <property type="match status" value="1"/>
</dbReference>
<reference evidence="1" key="2">
    <citation type="submission" date="2020-09" db="EMBL/GenBank/DDBJ databases">
        <authorList>
            <person name="Sun Q."/>
            <person name="Kim S."/>
        </authorList>
    </citation>
    <scope>NUCLEOTIDE SEQUENCE</scope>
    <source>
        <strain evidence="1">KCTC 42651</strain>
    </source>
</reference>
<proteinExistence type="predicted"/>
<dbReference type="Gene3D" id="3.40.50.300">
    <property type="entry name" value="P-loop containing nucleotide triphosphate hydrolases"/>
    <property type="match status" value="1"/>
</dbReference>
<keyword evidence="2" id="KW-1185">Reference proteome</keyword>
<comment type="caution">
    <text evidence="1">The sequence shown here is derived from an EMBL/GenBank/DDBJ whole genome shotgun (WGS) entry which is preliminary data.</text>
</comment>
<dbReference type="InterPro" id="IPR027417">
    <property type="entry name" value="P-loop_NTPase"/>
</dbReference>
<protein>
    <submittedName>
        <fullName evidence="1">ATPase</fullName>
    </submittedName>
</protein>
<reference evidence="1" key="1">
    <citation type="journal article" date="2014" name="Int. J. Syst. Evol. Microbiol.">
        <title>Complete genome sequence of Corynebacterium casei LMG S-19264T (=DSM 44701T), isolated from a smear-ripened cheese.</title>
        <authorList>
            <consortium name="US DOE Joint Genome Institute (JGI-PGF)"/>
            <person name="Walter F."/>
            <person name="Albersmeier A."/>
            <person name="Kalinowski J."/>
            <person name="Ruckert C."/>
        </authorList>
    </citation>
    <scope>NUCLEOTIDE SEQUENCE</scope>
    <source>
        <strain evidence="1">KCTC 42651</strain>
    </source>
</reference>
<gene>
    <name evidence="1" type="ORF">GCM10017083_21020</name>
</gene>
<dbReference type="Proteomes" id="UP000630353">
    <property type="component" value="Unassembled WGS sequence"/>
</dbReference>
<evidence type="ECO:0000313" key="1">
    <source>
        <dbReference type="EMBL" id="GHD49125.1"/>
    </source>
</evidence>